<dbReference type="Proteomes" id="UP000199598">
    <property type="component" value="Unassembled WGS sequence"/>
</dbReference>
<dbReference type="EMBL" id="FOSK01000005">
    <property type="protein sequence ID" value="SFK42626.1"/>
    <property type="molecule type" value="Genomic_DNA"/>
</dbReference>
<accession>A0A1I3ZGB1</accession>
<evidence type="ECO:0000313" key="2">
    <source>
        <dbReference type="Proteomes" id="UP000199598"/>
    </source>
</evidence>
<proteinExistence type="predicted"/>
<name>A0A1I3ZGB1_9HYPH</name>
<keyword evidence="2" id="KW-1185">Reference proteome</keyword>
<comment type="caution">
    <text evidence="1">The sequence shown here is derived from an EMBL/GenBank/DDBJ whole genome shotgun (WGS) entry which is preliminary data.</text>
</comment>
<gene>
    <name evidence="1" type="ORF">SAMN04488518_10564</name>
</gene>
<reference evidence="1 2" key="1">
    <citation type="submission" date="2016-10" db="EMBL/GenBank/DDBJ databases">
        <authorList>
            <person name="Varghese N."/>
            <person name="Submissions S."/>
        </authorList>
    </citation>
    <scope>NUCLEOTIDE SEQUENCE [LARGE SCALE GENOMIC DNA]</scope>
    <source>
        <strain evidence="1 2">DSM 16392</strain>
    </source>
</reference>
<sequence length="49" mass="5522">MPGVRKSYQLPLGRAEKRGWEDKCGSAQFSYGDNVVAAKKCRKEMLTCK</sequence>
<organism evidence="1 2">
    <name type="scientific">Pseudovibrio ascidiaceicola</name>
    <dbReference type="NCBI Taxonomy" id="285279"/>
    <lineage>
        <taxon>Bacteria</taxon>
        <taxon>Pseudomonadati</taxon>
        <taxon>Pseudomonadota</taxon>
        <taxon>Alphaproteobacteria</taxon>
        <taxon>Hyphomicrobiales</taxon>
        <taxon>Stappiaceae</taxon>
        <taxon>Pseudovibrio</taxon>
    </lineage>
</organism>
<protein>
    <submittedName>
        <fullName evidence="1">Uncharacterized protein</fullName>
    </submittedName>
</protein>
<evidence type="ECO:0000313" key="1">
    <source>
        <dbReference type="EMBL" id="SFK42626.1"/>
    </source>
</evidence>